<protein>
    <recommendedName>
        <fullName evidence="1">Methyltransferase type 11 domain-containing protein</fullName>
    </recommendedName>
</protein>
<evidence type="ECO:0000259" key="1">
    <source>
        <dbReference type="Pfam" id="PF08241"/>
    </source>
</evidence>
<dbReference type="Pfam" id="PF08241">
    <property type="entry name" value="Methyltransf_11"/>
    <property type="match status" value="1"/>
</dbReference>
<proteinExistence type="predicted"/>
<dbReference type="AlphaFoldDB" id="A0A7S3UC57"/>
<dbReference type="SUPFAM" id="SSF53335">
    <property type="entry name" value="S-adenosyl-L-methionine-dependent methyltransferases"/>
    <property type="match status" value="1"/>
</dbReference>
<evidence type="ECO:0000313" key="2">
    <source>
        <dbReference type="EMBL" id="CAE0607264.1"/>
    </source>
</evidence>
<dbReference type="InterPro" id="IPR029063">
    <property type="entry name" value="SAM-dependent_MTases_sf"/>
</dbReference>
<sequence length="349" mass="37723">MDHAGAVAHLASLPFVFEVCASNLRLDCSFISQVCSSTGLLGFSCIHLIQISFFIRTDRADVSLKASFDGKMHTTNARWRSASARSTTRKEVKRVHPVANLGRNARWRTRRLSWRNQTRRAEVKALENVAFADGPMLAAAIAVPVVGLLALRISVYFRLQYITAAMIGNNVPTGETRVAELGIGTGKNLYYYPEGTVLVYGVDMTAKKGLLEKTAVAAGVPVEVINAGPAETGLPNASVDAVVSTGALGIADDVRGCVKESLRILKPGRPLIFVESMTGAASEAPQVVRNEGGFKAVQIDEEWERSPWAPHAIGVAIKEDIGTEVASAEKERLAKLERTVGKGVRKKRR</sequence>
<reference evidence="2" key="1">
    <citation type="submission" date="2021-01" db="EMBL/GenBank/DDBJ databases">
        <authorList>
            <person name="Corre E."/>
            <person name="Pelletier E."/>
            <person name="Niang G."/>
            <person name="Scheremetjew M."/>
            <person name="Finn R."/>
            <person name="Kale V."/>
            <person name="Holt S."/>
            <person name="Cochrane G."/>
            <person name="Meng A."/>
            <person name="Brown T."/>
            <person name="Cohen L."/>
        </authorList>
    </citation>
    <scope>NUCLEOTIDE SEQUENCE</scope>
    <source>
        <strain evidence="2">CCMP1897</strain>
    </source>
</reference>
<dbReference type="InterPro" id="IPR052356">
    <property type="entry name" value="Thiol_S-MT"/>
</dbReference>
<dbReference type="EMBL" id="HBIS01001240">
    <property type="protein sequence ID" value="CAE0607264.1"/>
    <property type="molecule type" value="Transcribed_RNA"/>
</dbReference>
<organism evidence="2">
    <name type="scientific">Picocystis salinarum</name>
    <dbReference type="NCBI Taxonomy" id="88271"/>
    <lineage>
        <taxon>Eukaryota</taxon>
        <taxon>Viridiplantae</taxon>
        <taxon>Chlorophyta</taxon>
        <taxon>Picocystophyceae</taxon>
        <taxon>Picocystales</taxon>
        <taxon>Picocystaceae</taxon>
        <taxon>Picocystis</taxon>
    </lineage>
</organism>
<accession>A0A7S3UC57</accession>
<dbReference type="Gene3D" id="3.40.50.150">
    <property type="entry name" value="Vaccinia Virus protein VP39"/>
    <property type="match status" value="1"/>
</dbReference>
<dbReference type="GO" id="GO:0008757">
    <property type="term" value="F:S-adenosylmethionine-dependent methyltransferase activity"/>
    <property type="evidence" value="ECO:0007669"/>
    <property type="project" value="InterPro"/>
</dbReference>
<name>A0A7S3UC57_9CHLO</name>
<gene>
    <name evidence="2" type="ORF">PSAL00342_LOCUS1081</name>
</gene>
<dbReference type="PANTHER" id="PTHR45036">
    <property type="entry name" value="METHYLTRANSFERASE LIKE 7B"/>
    <property type="match status" value="1"/>
</dbReference>
<dbReference type="InterPro" id="IPR013216">
    <property type="entry name" value="Methyltransf_11"/>
</dbReference>
<feature type="domain" description="Methyltransferase type 11" evidence="1">
    <location>
        <begin position="180"/>
        <end position="269"/>
    </location>
</feature>
<dbReference type="PANTHER" id="PTHR45036:SF1">
    <property type="entry name" value="METHYLTRANSFERASE LIKE 7A"/>
    <property type="match status" value="1"/>
</dbReference>